<organism evidence="7 8">
    <name type="scientific">Trinickia dabaoshanensis</name>
    <dbReference type="NCBI Taxonomy" id="564714"/>
    <lineage>
        <taxon>Bacteria</taxon>
        <taxon>Pseudomonadati</taxon>
        <taxon>Pseudomonadota</taxon>
        <taxon>Betaproteobacteria</taxon>
        <taxon>Burkholderiales</taxon>
        <taxon>Burkholderiaceae</taxon>
        <taxon>Trinickia</taxon>
    </lineage>
</organism>
<dbReference type="Proteomes" id="UP000235616">
    <property type="component" value="Unassembled WGS sequence"/>
</dbReference>
<feature type="transmembrane region" description="Helical" evidence="6">
    <location>
        <begin position="501"/>
        <end position="522"/>
    </location>
</feature>
<protein>
    <submittedName>
        <fullName evidence="7">FUSC family protein</fullName>
    </submittedName>
</protein>
<feature type="transmembrane region" description="Helical" evidence="6">
    <location>
        <begin position="581"/>
        <end position="605"/>
    </location>
</feature>
<evidence type="ECO:0000256" key="2">
    <source>
        <dbReference type="ARBA" id="ARBA00022475"/>
    </source>
</evidence>
<comment type="caution">
    <text evidence="7">The sequence shown here is derived from an EMBL/GenBank/DDBJ whole genome shotgun (WGS) entry which is preliminary data.</text>
</comment>
<dbReference type="GO" id="GO:0005886">
    <property type="term" value="C:plasma membrane"/>
    <property type="evidence" value="ECO:0007669"/>
    <property type="project" value="UniProtKB-SubCell"/>
</dbReference>
<name>A0A2N7VRJ8_9BURK</name>
<sequence>MSFARRSRRALFLGQTAAGRFICNCGARHWTCCRNRGVRFCFAAARSARPNSIVTSRLVPESSLSSEGARPDFLKRLRDAATQFALSDGLIWLHLLKTACAALTALGIAMTLELPTPPVAMLTVFVLMQPVTGMVLAKCFYRVLGTAAGAMAAVLFGAIFPQQPELYLAVLTLWTATCTALAVRFRHFRWYAFVLAGYTAVLIGIPVVTHPDALFVAAMTRAAEVTIGILCSAAFSALVFPVRASTALMLGQRQRRGAMLELCADVLASRCDDASFQRRFAGLAGGIAGFEAARTFASYEDPNLRMRSRRLTAIDSEFASLCSRLHVLEQQIERLECAGTNALIADVSPVLRQAAALIDRLHDERRETTDPEPLTALARLAASLAPAPPLSPRAGQASERGASIDEARTMREALRRLIGNVLSYLDAEAGPAPVDRPSRATLPPTRTSAYVVALTFVRNALTVGAASAFWLLTAWPSGEFAVIAAAIVSGLTSAAPRPEKVSMQIALGATAAVALGYVYLCFVYPAIDGFPLLCAVLAPILAGSAWLATRPPVSGYGIGLCVFFVVLAGPENAMRYAPDALLNNGLAAVSALVVAVLMAALAFPLQTPWVVGRIQRDLRREVAFAWTTRLEGADARFHARTHDLSSQLRMLLVPGTRRYDEAWHWLLATLELGQTLLDLRTNLGALVSADPSDRHGWARCVEHAGRRVADLFERPDARRAALAVRAAERALQRVGAQTRRTARGPRQLALERLSGDLYLMRSALLDYDAPFHRHDASHA</sequence>
<feature type="transmembrane region" description="Helical" evidence="6">
    <location>
        <begin position="449"/>
        <end position="472"/>
    </location>
</feature>
<accession>A0A2N7VRJ8</accession>
<dbReference type="Pfam" id="PF04632">
    <property type="entry name" value="FUSC"/>
    <property type="match status" value="1"/>
</dbReference>
<feature type="transmembrane region" description="Helical" evidence="6">
    <location>
        <begin position="166"/>
        <end position="183"/>
    </location>
</feature>
<dbReference type="PANTHER" id="PTHR30509:SF40">
    <property type="entry name" value="BLR3852 PROTEIN"/>
    <property type="match status" value="1"/>
</dbReference>
<dbReference type="InterPro" id="IPR006726">
    <property type="entry name" value="PHBA_efflux_AaeB/fusaric-R"/>
</dbReference>
<dbReference type="PANTHER" id="PTHR30509">
    <property type="entry name" value="P-HYDROXYBENZOIC ACID EFFLUX PUMP SUBUNIT-RELATED"/>
    <property type="match status" value="1"/>
</dbReference>
<keyword evidence="4 6" id="KW-1133">Transmembrane helix</keyword>
<evidence type="ECO:0000256" key="4">
    <source>
        <dbReference type="ARBA" id="ARBA00022989"/>
    </source>
</evidence>
<gene>
    <name evidence="7" type="ORF">C0Z18_13240</name>
</gene>
<feature type="transmembrane region" description="Helical" evidence="6">
    <location>
        <begin position="190"/>
        <end position="207"/>
    </location>
</feature>
<keyword evidence="3 6" id="KW-0812">Transmembrane</keyword>
<feature type="transmembrane region" description="Helical" evidence="6">
    <location>
        <begin position="90"/>
        <end position="112"/>
    </location>
</feature>
<keyword evidence="5 6" id="KW-0472">Membrane</keyword>
<comment type="subcellular location">
    <subcellularLocation>
        <location evidence="1">Cell membrane</location>
        <topology evidence="1">Multi-pass membrane protein</topology>
    </subcellularLocation>
</comment>
<evidence type="ECO:0000256" key="1">
    <source>
        <dbReference type="ARBA" id="ARBA00004651"/>
    </source>
</evidence>
<keyword evidence="2" id="KW-1003">Cell membrane</keyword>
<proteinExistence type="predicted"/>
<evidence type="ECO:0000313" key="8">
    <source>
        <dbReference type="Proteomes" id="UP000235616"/>
    </source>
</evidence>
<dbReference type="GO" id="GO:0022857">
    <property type="term" value="F:transmembrane transporter activity"/>
    <property type="evidence" value="ECO:0007669"/>
    <property type="project" value="InterPro"/>
</dbReference>
<keyword evidence="8" id="KW-1185">Reference proteome</keyword>
<evidence type="ECO:0000256" key="6">
    <source>
        <dbReference type="SAM" id="Phobius"/>
    </source>
</evidence>
<feature type="transmembrane region" description="Helical" evidence="6">
    <location>
        <begin position="118"/>
        <end position="136"/>
    </location>
</feature>
<evidence type="ECO:0000256" key="3">
    <source>
        <dbReference type="ARBA" id="ARBA00022692"/>
    </source>
</evidence>
<dbReference type="EMBL" id="PNYA01000010">
    <property type="protein sequence ID" value="PMS19781.1"/>
    <property type="molecule type" value="Genomic_DNA"/>
</dbReference>
<evidence type="ECO:0000313" key="7">
    <source>
        <dbReference type="EMBL" id="PMS19781.1"/>
    </source>
</evidence>
<evidence type="ECO:0000256" key="5">
    <source>
        <dbReference type="ARBA" id="ARBA00023136"/>
    </source>
</evidence>
<dbReference type="AlphaFoldDB" id="A0A2N7VRJ8"/>
<feature type="transmembrane region" description="Helical" evidence="6">
    <location>
        <begin position="227"/>
        <end position="250"/>
    </location>
</feature>
<reference evidence="7 8" key="1">
    <citation type="submission" date="2018-01" db="EMBL/GenBank/DDBJ databases">
        <title>Whole genome analyses suggest that Burkholderia sensu lato contains two further novel genera in the rhizoxinica-symbiotica group Mycetohabitans gen. nov., and Trinickia gen. nov.: implications for the evolution of diazotrophy and nodulation in the Burkholderiaceae.</title>
        <authorList>
            <person name="Estrada-de los Santos P."/>
            <person name="Palmer M."/>
            <person name="Chavez-Ramirez B."/>
            <person name="Beukes C."/>
            <person name="Steenkamp E.T."/>
            <person name="Hirsch A.M."/>
            <person name="Manyaka P."/>
            <person name="Maluk M."/>
            <person name="Lafos M."/>
            <person name="Crook M."/>
            <person name="Gross E."/>
            <person name="Simon M.F."/>
            <person name="Bueno dos Reis Junior F."/>
            <person name="Poole P.S."/>
            <person name="Venter S.N."/>
            <person name="James E.K."/>
        </authorList>
    </citation>
    <scope>NUCLEOTIDE SEQUENCE [LARGE SCALE GENOMIC DNA]</scope>
    <source>
        <strain evidence="7 8">GIMN1.004</strain>
    </source>
</reference>
<feature type="transmembrane region" description="Helical" evidence="6">
    <location>
        <begin position="553"/>
        <end position="569"/>
    </location>
</feature>
<feature type="transmembrane region" description="Helical" evidence="6">
    <location>
        <begin position="143"/>
        <end position="160"/>
    </location>
</feature>